<gene>
    <name evidence="1" type="ORF">F8B43_3998</name>
</gene>
<organism evidence="1 2">
    <name type="scientific">Methylorubrum populi</name>
    <dbReference type="NCBI Taxonomy" id="223967"/>
    <lineage>
        <taxon>Bacteria</taxon>
        <taxon>Pseudomonadati</taxon>
        <taxon>Pseudomonadota</taxon>
        <taxon>Alphaproteobacteria</taxon>
        <taxon>Hyphomicrobiales</taxon>
        <taxon>Methylobacteriaceae</taxon>
        <taxon>Methylorubrum</taxon>
    </lineage>
</organism>
<comment type="caution">
    <text evidence="1">The sequence shown here is derived from an EMBL/GenBank/DDBJ whole genome shotgun (WGS) entry which is preliminary data.</text>
</comment>
<name>A0A833J537_9HYPH</name>
<evidence type="ECO:0000313" key="1">
    <source>
        <dbReference type="EMBL" id="KAB7783436.1"/>
    </source>
</evidence>
<dbReference type="RefSeq" id="WP_152278113.1">
    <property type="nucleotide sequence ID" value="NZ_WEKV01000016.1"/>
</dbReference>
<accession>A0A833J537</accession>
<dbReference type="EMBL" id="WEKV01000016">
    <property type="protein sequence ID" value="KAB7783436.1"/>
    <property type="molecule type" value="Genomic_DNA"/>
</dbReference>
<protein>
    <submittedName>
        <fullName evidence="1">Uncharacterized protein</fullName>
    </submittedName>
</protein>
<proteinExistence type="predicted"/>
<dbReference type="Proteomes" id="UP000469949">
    <property type="component" value="Unassembled WGS sequence"/>
</dbReference>
<dbReference type="AlphaFoldDB" id="A0A833J537"/>
<reference evidence="1 2" key="1">
    <citation type="submission" date="2019-10" db="EMBL/GenBank/DDBJ databases">
        <title>Draft Genome Sequence of the Caffeine Degrading Methylotroph Methylorubrum populi PINKEL.</title>
        <authorList>
            <person name="Dawson S.C."/>
            <person name="Zhang X."/>
            <person name="Wright M.E."/>
            <person name="Sharma G."/>
            <person name="Langner J.T."/>
            <person name="Ditty J.L."/>
            <person name="Subuyuj G.A."/>
        </authorList>
    </citation>
    <scope>NUCLEOTIDE SEQUENCE [LARGE SCALE GENOMIC DNA]</scope>
    <source>
        <strain evidence="1 2">Pinkel</strain>
    </source>
</reference>
<sequence length="118" mass="12426">MLSPPDLTGRDLLTLRAERRQAQHVAMLQDRFRREAESIGVDPACRETSRLIETAKAEAAASADREGLIALAIRFMADEHSGRPAPAPAAADARSPSAQGLLARALAALATSRPGSAA</sequence>
<evidence type="ECO:0000313" key="2">
    <source>
        <dbReference type="Proteomes" id="UP000469949"/>
    </source>
</evidence>